<evidence type="ECO:0000259" key="1">
    <source>
        <dbReference type="PROSITE" id="PS51186"/>
    </source>
</evidence>
<evidence type="ECO:0000313" key="3">
    <source>
        <dbReference type="Proteomes" id="UP000824116"/>
    </source>
</evidence>
<reference evidence="2" key="2">
    <citation type="submission" date="2021-04" db="EMBL/GenBank/DDBJ databases">
        <authorList>
            <person name="Gilroy R."/>
        </authorList>
    </citation>
    <scope>NUCLEOTIDE SEQUENCE</scope>
    <source>
        <strain evidence="2">CHK196-3914</strain>
    </source>
</reference>
<comment type="caution">
    <text evidence="2">The sequence shown here is derived from an EMBL/GenBank/DDBJ whole genome shotgun (WGS) entry which is preliminary data.</text>
</comment>
<dbReference type="InterPro" id="IPR000182">
    <property type="entry name" value="GNAT_dom"/>
</dbReference>
<evidence type="ECO:0000313" key="2">
    <source>
        <dbReference type="EMBL" id="HIZ75794.1"/>
    </source>
</evidence>
<proteinExistence type="predicted"/>
<dbReference type="Gene3D" id="3.40.630.30">
    <property type="match status" value="1"/>
</dbReference>
<accession>A0A9D2G9U7</accession>
<dbReference type="GO" id="GO:0016747">
    <property type="term" value="F:acyltransferase activity, transferring groups other than amino-acyl groups"/>
    <property type="evidence" value="ECO:0007669"/>
    <property type="project" value="InterPro"/>
</dbReference>
<dbReference type="PANTHER" id="PTHR43617">
    <property type="entry name" value="L-AMINO ACID N-ACETYLTRANSFERASE"/>
    <property type="match status" value="1"/>
</dbReference>
<dbReference type="InterPro" id="IPR016181">
    <property type="entry name" value="Acyl_CoA_acyltransferase"/>
</dbReference>
<dbReference type="Proteomes" id="UP000824116">
    <property type="component" value="Unassembled WGS sequence"/>
</dbReference>
<dbReference type="SUPFAM" id="SSF55729">
    <property type="entry name" value="Acyl-CoA N-acyltransferases (Nat)"/>
    <property type="match status" value="1"/>
</dbReference>
<dbReference type="InterPro" id="IPR050276">
    <property type="entry name" value="MshD_Acetyltransferase"/>
</dbReference>
<dbReference type="PROSITE" id="PS51186">
    <property type="entry name" value="GNAT"/>
    <property type="match status" value="1"/>
</dbReference>
<feature type="domain" description="N-acetyltransferase" evidence="1">
    <location>
        <begin position="13"/>
        <end position="174"/>
    </location>
</feature>
<sequence length="219" mass="24859">MLKEGEGKSAPRFEIRIMKETEYPVLKDFLYEAIFVPEGEEAPERSILERPELQVYISDFGRNEGDCAVLASADGKIIGAAWARIMDDYGHIDDETPSLAIAVYKNYRGKGIGKEMLSLLLSCLQERDYKQVSLSVQKQNPAVRLYKKAGFITVKETDEEYIMVNNLIMSVNGKEYRIRQLLGRGKGGYSYLAESEGRQVVLKQIQHEPCDSYQFGNKL</sequence>
<gene>
    <name evidence="2" type="ORF">H9723_11240</name>
</gene>
<dbReference type="Pfam" id="PF00583">
    <property type="entry name" value="Acetyltransf_1"/>
    <property type="match status" value="1"/>
</dbReference>
<dbReference type="AlphaFoldDB" id="A0A9D2G9U7"/>
<dbReference type="CDD" id="cd04301">
    <property type="entry name" value="NAT_SF"/>
    <property type="match status" value="1"/>
</dbReference>
<organism evidence="2 3">
    <name type="scientific">Candidatus Mediterraneibacter stercoravium</name>
    <dbReference type="NCBI Taxonomy" id="2838685"/>
    <lineage>
        <taxon>Bacteria</taxon>
        <taxon>Bacillati</taxon>
        <taxon>Bacillota</taxon>
        <taxon>Clostridia</taxon>
        <taxon>Lachnospirales</taxon>
        <taxon>Lachnospiraceae</taxon>
        <taxon>Mediterraneibacter</taxon>
    </lineage>
</organism>
<dbReference type="EMBL" id="DXAY01000261">
    <property type="protein sequence ID" value="HIZ75794.1"/>
    <property type="molecule type" value="Genomic_DNA"/>
</dbReference>
<protein>
    <submittedName>
        <fullName evidence="2">GNAT family N-acetyltransferase</fullName>
    </submittedName>
</protein>
<name>A0A9D2G9U7_9FIRM</name>
<reference evidence="2" key="1">
    <citation type="journal article" date="2021" name="PeerJ">
        <title>Extensive microbial diversity within the chicken gut microbiome revealed by metagenomics and culture.</title>
        <authorList>
            <person name="Gilroy R."/>
            <person name="Ravi A."/>
            <person name="Getino M."/>
            <person name="Pursley I."/>
            <person name="Horton D.L."/>
            <person name="Alikhan N.F."/>
            <person name="Baker D."/>
            <person name="Gharbi K."/>
            <person name="Hall N."/>
            <person name="Watson M."/>
            <person name="Adriaenssens E.M."/>
            <person name="Foster-Nyarko E."/>
            <person name="Jarju S."/>
            <person name="Secka A."/>
            <person name="Antonio M."/>
            <person name="Oren A."/>
            <person name="Chaudhuri R.R."/>
            <person name="La Ragione R."/>
            <person name="Hildebrand F."/>
            <person name="Pallen M.J."/>
        </authorList>
    </citation>
    <scope>NUCLEOTIDE SEQUENCE</scope>
    <source>
        <strain evidence="2">CHK196-3914</strain>
    </source>
</reference>